<dbReference type="SUPFAM" id="SSF49899">
    <property type="entry name" value="Concanavalin A-like lectins/glucanases"/>
    <property type="match status" value="1"/>
</dbReference>
<proteinExistence type="predicted"/>
<dbReference type="InterPro" id="IPR013320">
    <property type="entry name" value="ConA-like_dom_sf"/>
</dbReference>
<evidence type="ECO:0000256" key="1">
    <source>
        <dbReference type="SAM" id="SignalP"/>
    </source>
</evidence>
<name>A0A7S2P7M2_9STRA</name>
<dbReference type="EMBL" id="HBGZ01005006">
    <property type="protein sequence ID" value="CAD9580766.1"/>
    <property type="molecule type" value="Transcribed_RNA"/>
</dbReference>
<accession>A0A7S2P7M2</accession>
<dbReference type="Gene3D" id="2.60.120.200">
    <property type="match status" value="2"/>
</dbReference>
<organism evidence="2">
    <name type="scientific">Skeletonema marinoi</name>
    <dbReference type="NCBI Taxonomy" id="267567"/>
    <lineage>
        <taxon>Eukaryota</taxon>
        <taxon>Sar</taxon>
        <taxon>Stramenopiles</taxon>
        <taxon>Ochrophyta</taxon>
        <taxon>Bacillariophyta</taxon>
        <taxon>Coscinodiscophyceae</taxon>
        <taxon>Thalassiosirophycidae</taxon>
        <taxon>Thalassiosirales</taxon>
        <taxon>Skeletonemataceae</taxon>
        <taxon>Skeletonema</taxon>
        <taxon>Skeletonema marinoi-dohrnii complex</taxon>
    </lineage>
</organism>
<gene>
    <name evidence="2" type="ORF">SMAR0320_LOCUS3435</name>
</gene>
<dbReference type="AlphaFoldDB" id="A0A7S2P7M2"/>
<sequence length="977" mass="107610">MKISSRALAYISILAGASSTAAAEKCLSGSFILEYEGDCDRETLVEVFNDQVFGPAKSSACDGVTAEEELVAQLAAAVPSTTIEEFCANIYKSQPEVPFTDILKKDENMTYEKAFFLGHSSLQEEVETTYEREDGQATSVLKEDGELVRAHYQGSAQTKKTEWPKLPNFASSGTDSHGQPTCTTSAAMCCWTKDRQAADNNGNCNRNTYSQNCVDKDPGDNTNLCFVDLERGEASTGNSGDGLVAFPDDDDEGAIHCHGLAWANDVDDSSARYKGNNLFFVSMYDHMYQRGYVENVPGAPMCGCVEQMPTVTRSDCTEIDATERFKITYDSTTNEIEGSIALVDINFNACQGINHRNNDLWAYMGRLFYEGKIKNTQWGEAGRIITNSDCDYAVEEALSKKALEPGYDYDISQWTNIAGRDNFNVNGDINELQVATFGAEALRLAMTTQTANLAEAPHGIIRRMCATCDPNMKEIFYRRLTPIPAGYDLLYNILHQRNDGGGNNRWNEDFHLYSTYEDAVNDENRWLCPNNSFNYGATFDGECSPSGARRRNQWLRFSNPHGSPVRNVGIYIDTPTGEGVRAFDTRSGIYLDESIGNPLLDGATTLNDDDTYHMTCGGADIWGWKDEGHFKSRPETGDIEVVVRVDEIAPITDGWAKAGVMLRSNYDDDAVTVFGLLSGTNGVAMHTRVSKGNYMTMPGGNYDLNQKNSWLKLTKIGSLMSFYYSDDGVTWTKRAEENVFFPEDEFRVGLACTSHKTSMLTEATFSNYEVTRYAAPTGSPTVSSAPTAWDADKDIGEPLRNGEYWADVGSGVTKLRGGGSGIWGSNDSFFFHSNQRENDAFTMTAYVHGFGSGEAFAKGGIMIRTDDSSDASNVFIGAMGGYKGIGFQSRQSAGAATVHHGTHWVSSNKAWIKLIKTGDVIEALYRTDSEEEWNSLGTKSLDFAGSRTLQVGYAVTVGNEDNSWNYADLYMKNFSVE</sequence>
<keyword evidence="1" id="KW-0732">Signal</keyword>
<protein>
    <submittedName>
        <fullName evidence="2">Uncharacterized protein</fullName>
    </submittedName>
</protein>
<feature type="signal peptide" evidence="1">
    <location>
        <begin position="1"/>
        <end position="23"/>
    </location>
</feature>
<reference evidence="2" key="1">
    <citation type="submission" date="2021-01" db="EMBL/GenBank/DDBJ databases">
        <authorList>
            <person name="Corre E."/>
            <person name="Pelletier E."/>
            <person name="Niang G."/>
            <person name="Scheremetjew M."/>
            <person name="Finn R."/>
            <person name="Kale V."/>
            <person name="Holt S."/>
            <person name="Cochrane G."/>
            <person name="Meng A."/>
            <person name="Brown T."/>
            <person name="Cohen L."/>
        </authorList>
    </citation>
    <scope>NUCLEOTIDE SEQUENCE</scope>
    <source>
        <strain evidence="2">SM1012Den-03</strain>
    </source>
</reference>
<evidence type="ECO:0000313" key="2">
    <source>
        <dbReference type="EMBL" id="CAD9580766.1"/>
    </source>
</evidence>
<feature type="chain" id="PRO_5031477810" evidence="1">
    <location>
        <begin position="24"/>
        <end position="977"/>
    </location>
</feature>